<dbReference type="SUPFAM" id="SSF53474">
    <property type="entry name" value="alpha/beta-Hydrolases"/>
    <property type="match status" value="1"/>
</dbReference>
<dbReference type="InterPro" id="IPR000073">
    <property type="entry name" value="AB_hydrolase_1"/>
</dbReference>
<keyword evidence="4" id="KW-1185">Reference proteome</keyword>
<dbReference type="PANTHER" id="PTHR37017:SF11">
    <property type="entry name" value="ESTERASE_LIPASE_THIOESTERASE DOMAIN-CONTAINING PROTEIN"/>
    <property type="match status" value="1"/>
</dbReference>
<feature type="chain" id="PRO_5045269925" evidence="1">
    <location>
        <begin position="37"/>
        <end position="279"/>
    </location>
</feature>
<organism evidence="3 4">
    <name type="scientific">Streptomyces phaeochromogenes</name>
    <dbReference type="NCBI Taxonomy" id="1923"/>
    <lineage>
        <taxon>Bacteria</taxon>
        <taxon>Bacillati</taxon>
        <taxon>Actinomycetota</taxon>
        <taxon>Actinomycetes</taxon>
        <taxon>Kitasatosporales</taxon>
        <taxon>Streptomycetaceae</taxon>
        <taxon>Streptomyces</taxon>
        <taxon>Streptomyces phaeochromogenes group</taxon>
    </lineage>
</organism>
<dbReference type="Proteomes" id="UP001340816">
    <property type="component" value="Chromosome"/>
</dbReference>
<protein>
    <submittedName>
        <fullName evidence="3">Alpha/beta hydrolase</fullName>
    </submittedName>
</protein>
<evidence type="ECO:0000256" key="1">
    <source>
        <dbReference type="SAM" id="SignalP"/>
    </source>
</evidence>
<dbReference type="PANTHER" id="PTHR37017">
    <property type="entry name" value="AB HYDROLASE-1 DOMAIN-CONTAINING PROTEIN-RELATED"/>
    <property type="match status" value="1"/>
</dbReference>
<evidence type="ECO:0000313" key="3">
    <source>
        <dbReference type="EMBL" id="WSD12207.1"/>
    </source>
</evidence>
<dbReference type="Gene3D" id="3.40.50.1820">
    <property type="entry name" value="alpha/beta hydrolase"/>
    <property type="match status" value="1"/>
</dbReference>
<evidence type="ECO:0000313" key="4">
    <source>
        <dbReference type="Proteomes" id="UP001340816"/>
    </source>
</evidence>
<keyword evidence="1" id="KW-0732">Signal</keyword>
<sequence length="279" mass="29071">MTKRTLSRRSRTTLALLATGGVTATLVAATIGPASAEVAETSHPKPTVVLVHGAFADSSSWNGVIKELKRDGYPVVAAANPLRGLSSDAAYIKDVLAGIKGPVVLAGHSYGGMVISNAATGNKNVKALVYVAAFAPDKGESALDLAGKFRGSTLGEALHPVPWTQPDGAKGADLYIQADKFGHQFAADVPRGTTDLMSVTQRPVTQAALAEDSAEPAWKTIPSWNLVATQDLNIPAKAQAFMAERAGSHTVEVKASHAASVSRPDKVTDLIEEAARTVR</sequence>
<dbReference type="RefSeq" id="WP_326726702.1">
    <property type="nucleotide sequence ID" value="NZ_CP108011.1"/>
</dbReference>
<reference evidence="3 4" key="1">
    <citation type="submission" date="2022-10" db="EMBL/GenBank/DDBJ databases">
        <title>The complete genomes of actinobacterial strains from the NBC collection.</title>
        <authorList>
            <person name="Joergensen T.S."/>
            <person name="Alvarez Arevalo M."/>
            <person name="Sterndorff E.B."/>
            <person name="Faurdal D."/>
            <person name="Vuksanovic O."/>
            <person name="Mourched A.-S."/>
            <person name="Charusanti P."/>
            <person name="Shaw S."/>
            <person name="Blin K."/>
            <person name="Weber T."/>
        </authorList>
    </citation>
    <scope>NUCLEOTIDE SEQUENCE [LARGE SCALE GENOMIC DNA]</scope>
    <source>
        <strain evidence="3 4">NBC 01752</strain>
    </source>
</reference>
<dbReference type="InterPro" id="IPR052897">
    <property type="entry name" value="Sec-Metab_Biosynth_Hydrolase"/>
</dbReference>
<feature type="signal peptide" evidence="1">
    <location>
        <begin position="1"/>
        <end position="36"/>
    </location>
</feature>
<gene>
    <name evidence="3" type="ORF">OHB35_02735</name>
</gene>
<name>A0ABZ1H0X5_STRPH</name>
<dbReference type="GO" id="GO:0016787">
    <property type="term" value="F:hydrolase activity"/>
    <property type="evidence" value="ECO:0007669"/>
    <property type="project" value="UniProtKB-KW"/>
</dbReference>
<accession>A0ABZ1H0X5</accession>
<proteinExistence type="predicted"/>
<evidence type="ECO:0000259" key="2">
    <source>
        <dbReference type="Pfam" id="PF12697"/>
    </source>
</evidence>
<dbReference type="Pfam" id="PF12697">
    <property type="entry name" value="Abhydrolase_6"/>
    <property type="match status" value="1"/>
</dbReference>
<keyword evidence="3" id="KW-0378">Hydrolase</keyword>
<dbReference type="InterPro" id="IPR029058">
    <property type="entry name" value="AB_hydrolase_fold"/>
</dbReference>
<dbReference type="EMBL" id="CP109135">
    <property type="protein sequence ID" value="WSD12207.1"/>
    <property type="molecule type" value="Genomic_DNA"/>
</dbReference>
<feature type="domain" description="AB hydrolase-1" evidence="2">
    <location>
        <begin position="48"/>
        <end position="269"/>
    </location>
</feature>